<reference evidence="2 3" key="1">
    <citation type="journal article" date="2024" name="bioRxiv">
        <title>A reference genome for Trichogramma kaykai: A tiny desert-dwelling parasitoid wasp with competing sex-ratio distorters.</title>
        <authorList>
            <person name="Culotta J."/>
            <person name="Lindsey A.R."/>
        </authorList>
    </citation>
    <scope>NUCLEOTIDE SEQUENCE [LARGE SCALE GENOMIC DNA]</scope>
    <source>
        <strain evidence="2 3">KSX58</strain>
    </source>
</reference>
<evidence type="ECO:0000313" key="3">
    <source>
        <dbReference type="Proteomes" id="UP001627154"/>
    </source>
</evidence>
<gene>
    <name evidence="2" type="ORF">TKK_003047</name>
</gene>
<evidence type="ECO:0000256" key="1">
    <source>
        <dbReference type="SAM" id="MobiDB-lite"/>
    </source>
</evidence>
<feature type="region of interest" description="Disordered" evidence="1">
    <location>
        <begin position="61"/>
        <end position="81"/>
    </location>
</feature>
<comment type="caution">
    <text evidence="2">The sequence shown here is derived from an EMBL/GenBank/DDBJ whole genome shotgun (WGS) entry which is preliminary data.</text>
</comment>
<evidence type="ECO:0000313" key="2">
    <source>
        <dbReference type="EMBL" id="KAL3404592.1"/>
    </source>
</evidence>
<name>A0ABD2XIC0_9HYME</name>
<keyword evidence="3" id="KW-1185">Reference proteome</keyword>
<feature type="compositionally biased region" description="Low complexity" evidence="1">
    <location>
        <begin position="62"/>
        <end position="71"/>
    </location>
</feature>
<proteinExistence type="predicted"/>
<accession>A0ABD2XIC0</accession>
<dbReference type="Proteomes" id="UP001627154">
    <property type="component" value="Unassembled WGS sequence"/>
</dbReference>
<dbReference type="AlphaFoldDB" id="A0ABD2XIC0"/>
<protein>
    <submittedName>
        <fullName evidence="2">Uncharacterized protein</fullName>
    </submittedName>
</protein>
<organism evidence="2 3">
    <name type="scientific">Trichogramma kaykai</name>
    <dbReference type="NCBI Taxonomy" id="54128"/>
    <lineage>
        <taxon>Eukaryota</taxon>
        <taxon>Metazoa</taxon>
        <taxon>Ecdysozoa</taxon>
        <taxon>Arthropoda</taxon>
        <taxon>Hexapoda</taxon>
        <taxon>Insecta</taxon>
        <taxon>Pterygota</taxon>
        <taxon>Neoptera</taxon>
        <taxon>Endopterygota</taxon>
        <taxon>Hymenoptera</taxon>
        <taxon>Apocrita</taxon>
        <taxon>Proctotrupomorpha</taxon>
        <taxon>Chalcidoidea</taxon>
        <taxon>Trichogrammatidae</taxon>
        <taxon>Trichogramma</taxon>
    </lineage>
</organism>
<sequence>MVISGDVSLGSTFLHSNSIIGFSSDLSCNASASLACTSYNENSRRSPRHVCVFTHVCMPVQSEPSSSPSSSAHTTDHRRDGYSTRNYVVPQVIRAHIRAQASRERKRERETRNDGEVPVICQCPNKGMRLFPRGAAATVYKLLYVRVSTRRYMLHWCKNQHFYL</sequence>
<dbReference type="EMBL" id="JBJJXI010000025">
    <property type="protein sequence ID" value="KAL3404592.1"/>
    <property type="molecule type" value="Genomic_DNA"/>
</dbReference>